<dbReference type="InterPro" id="IPR001753">
    <property type="entry name" value="Enoyl-CoA_hydra/iso"/>
</dbReference>
<proteinExistence type="inferred from homology"/>
<dbReference type="GO" id="GO:0003824">
    <property type="term" value="F:catalytic activity"/>
    <property type="evidence" value="ECO:0007669"/>
    <property type="project" value="InterPro"/>
</dbReference>
<dbReference type="PROSITE" id="PS00166">
    <property type="entry name" value="ENOYL_COA_HYDRATASE"/>
    <property type="match status" value="1"/>
</dbReference>
<evidence type="ECO:0000256" key="2">
    <source>
        <dbReference type="RuleBase" id="RU003707"/>
    </source>
</evidence>
<dbReference type="AlphaFoldDB" id="A0A1L1PQB9"/>
<comment type="similarity">
    <text evidence="1 2">Belongs to the enoyl-CoA hydratase/isomerase family.</text>
</comment>
<dbReference type="CDD" id="cd06558">
    <property type="entry name" value="crotonase-like"/>
    <property type="match status" value="1"/>
</dbReference>
<dbReference type="SUPFAM" id="SSF52096">
    <property type="entry name" value="ClpP/crotonase"/>
    <property type="match status" value="1"/>
</dbReference>
<gene>
    <name evidence="3" type="ORF">BN948_01947</name>
</gene>
<accession>A0A1L1PQB9</accession>
<evidence type="ECO:0000256" key="1">
    <source>
        <dbReference type="ARBA" id="ARBA00005254"/>
    </source>
</evidence>
<organism evidence="3 4">
    <name type="scientific">Hydrogenophaga intermedia</name>
    <dbReference type="NCBI Taxonomy" id="65786"/>
    <lineage>
        <taxon>Bacteria</taxon>
        <taxon>Pseudomonadati</taxon>
        <taxon>Pseudomonadota</taxon>
        <taxon>Betaproteobacteria</taxon>
        <taxon>Burkholderiales</taxon>
        <taxon>Comamonadaceae</taxon>
        <taxon>Hydrogenophaga</taxon>
    </lineage>
</organism>
<keyword evidence="4" id="KW-1185">Reference proteome</keyword>
<evidence type="ECO:0000313" key="3">
    <source>
        <dbReference type="EMBL" id="CDN87525.1"/>
    </source>
</evidence>
<dbReference type="EMBL" id="CCAE010000012">
    <property type="protein sequence ID" value="CDN87525.1"/>
    <property type="molecule type" value="Genomic_DNA"/>
</dbReference>
<reference evidence="4" key="1">
    <citation type="submission" date="2014-02" db="EMBL/GenBank/DDBJ databases">
        <authorList>
            <person name="Gan H."/>
        </authorList>
    </citation>
    <scope>NUCLEOTIDE SEQUENCE [LARGE SCALE GENOMIC DNA]</scope>
    <source>
        <strain evidence="4">S1</strain>
    </source>
</reference>
<dbReference type="PANTHER" id="PTHR43802">
    <property type="entry name" value="ENOYL-COA HYDRATASE"/>
    <property type="match status" value="1"/>
</dbReference>
<name>A0A1L1PQB9_HYDIT</name>
<sequence>MNEPTLLVDVQDGVMALTLNRPDKLNAIDNGLARALLAAIARAESDDAVRVLLLRGTGRAFCAGRDLGAPPTEDDLTLVQAVAQALVSLPKPVVAAVHGWAVGAGLEWMLDADVVIAADSARFKLPEASLGVFVTGGLTATLPAAVGLARAKGLMLLGEPFHATQAQAWGLVWQVVADDALEASANQVCARLAQLEPAVAGRFKKVLNDVGLAHFQRAIEAENAAQRGLTPSSAPSVP</sequence>
<dbReference type="Pfam" id="PF00378">
    <property type="entry name" value="ECH_1"/>
    <property type="match status" value="1"/>
</dbReference>
<dbReference type="RefSeq" id="WP_009520483.1">
    <property type="nucleotide sequence ID" value="NZ_CCAE010000012.1"/>
</dbReference>
<dbReference type="InterPro" id="IPR018376">
    <property type="entry name" value="Enoyl-CoA_hyd/isom_CS"/>
</dbReference>
<dbReference type="Proteomes" id="UP000028878">
    <property type="component" value="Unassembled WGS sequence"/>
</dbReference>
<evidence type="ECO:0000313" key="4">
    <source>
        <dbReference type="Proteomes" id="UP000028878"/>
    </source>
</evidence>
<protein>
    <submittedName>
        <fullName evidence="3">Crotonase</fullName>
    </submittedName>
</protein>
<reference evidence="4" key="2">
    <citation type="submission" date="2014-11" db="EMBL/GenBank/DDBJ databases">
        <title>Draft genome sequence of Hydrogenophaga intermedia S1.</title>
        <authorList>
            <person name="Gan H.M."/>
            <person name="Chew T.H."/>
            <person name="Stolz A."/>
        </authorList>
    </citation>
    <scope>NUCLEOTIDE SEQUENCE [LARGE SCALE GENOMIC DNA]</scope>
    <source>
        <strain evidence="4">S1</strain>
    </source>
</reference>
<dbReference type="Gene3D" id="3.90.226.10">
    <property type="entry name" value="2-enoyl-CoA Hydratase, Chain A, domain 1"/>
    <property type="match status" value="1"/>
</dbReference>
<dbReference type="PANTHER" id="PTHR43802:SF1">
    <property type="entry name" value="IP11341P-RELATED"/>
    <property type="match status" value="1"/>
</dbReference>
<dbReference type="InterPro" id="IPR029045">
    <property type="entry name" value="ClpP/crotonase-like_dom_sf"/>
</dbReference>